<keyword evidence="2" id="KW-0812">Transmembrane</keyword>
<dbReference type="HOGENOM" id="CLU_1175499_0_0_1"/>
<dbReference type="AlphaFoldDB" id="A0A067SRQ9"/>
<feature type="transmembrane region" description="Helical" evidence="2">
    <location>
        <begin position="16"/>
        <end position="39"/>
    </location>
</feature>
<name>A0A067SRQ9_GALM3</name>
<reference evidence="4" key="1">
    <citation type="journal article" date="2014" name="Proc. Natl. Acad. Sci. U.S.A.">
        <title>Extensive sampling of basidiomycete genomes demonstrates inadequacy of the white-rot/brown-rot paradigm for wood decay fungi.</title>
        <authorList>
            <person name="Riley R."/>
            <person name="Salamov A.A."/>
            <person name="Brown D.W."/>
            <person name="Nagy L.G."/>
            <person name="Floudas D."/>
            <person name="Held B.W."/>
            <person name="Levasseur A."/>
            <person name="Lombard V."/>
            <person name="Morin E."/>
            <person name="Otillar R."/>
            <person name="Lindquist E.A."/>
            <person name="Sun H."/>
            <person name="LaButti K.M."/>
            <person name="Schmutz J."/>
            <person name="Jabbour D."/>
            <person name="Luo H."/>
            <person name="Baker S.E."/>
            <person name="Pisabarro A.G."/>
            <person name="Walton J.D."/>
            <person name="Blanchette R.A."/>
            <person name="Henrissat B."/>
            <person name="Martin F."/>
            <person name="Cullen D."/>
            <person name="Hibbett D.S."/>
            <person name="Grigoriev I.V."/>
        </authorList>
    </citation>
    <scope>NUCLEOTIDE SEQUENCE [LARGE SCALE GENOMIC DNA]</scope>
    <source>
        <strain evidence="4">CBS 339.88</strain>
    </source>
</reference>
<evidence type="ECO:0000256" key="1">
    <source>
        <dbReference type="SAM" id="MobiDB-lite"/>
    </source>
</evidence>
<proteinExistence type="predicted"/>
<evidence type="ECO:0000313" key="3">
    <source>
        <dbReference type="EMBL" id="KDR70384.1"/>
    </source>
</evidence>
<accession>A0A067SRQ9</accession>
<gene>
    <name evidence="3" type="ORF">GALMADRAFT_254841</name>
</gene>
<keyword evidence="2" id="KW-1133">Transmembrane helix</keyword>
<keyword evidence="4" id="KW-1185">Reference proteome</keyword>
<feature type="compositionally biased region" description="Basic and acidic residues" evidence="1">
    <location>
        <begin position="50"/>
        <end position="70"/>
    </location>
</feature>
<evidence type="ECO:0000313" key="4">
    <source>
        <dbReference type="Proteomes" id="UP000027222"/>
    </source>
</evidence>
<feature type="region of interest" description="Disordered" evidence="1">
    <location>
        <begin position="50"/>
        <end position="94"/>
    </location>
</feature>
<organism evidence="3 4">
    <name type="scientific">Galerina marginata (strain CBS 339.88)</name>
    <dbReference type="NCBI Taxonomy" id="685588"/>
    <lineage>
        <taxon>Eukaryota</taxon>
        <taxon>Fungi</taxon>
        <taxon>Dikarya</taxon>
        <taxon>Basidiomycota</taxon>
        <taxon>Agaricomycotina</taxon>
        <taxon>Agaricomycetes</taxon>
        <taxon>Agaricomycetidae</taxon>
        <taxon>Agaricales</taxon>
        <taxon>Agaricineae</taxon>
        <taxon>Strophariaceae</taxon>
        <taxon>Galerina</taxon>
    </lineage>
</organism>
<dbReference type="Proteomes" id="UP000027222">
    <property type="component" value="Unassembled WGS sequence"/>
</dbReference>
<sequence length="236" mass="25873">MPPYLLTRGLHKDSPWVIVIFFAAMILFICFTMASAILCRNWMEKTDARAAERRQQEQRQVLEAEDDQQRAPDTVPSRTAQPMGGGGGHETRHGRVIPPVAANIRPATTEPVGTPTRTSHVRERTPSPPPAYNSLEPNVQPRARTAPPHNAAPVPLDLYGVPAAHLDSSNSPAELLAVHLREGERIGQSSVSGQHDEHGSAPRRDRVFYLASFRFRAVVLGLDGGSVKAKMKLAVF</sequence>
<dbReference type="EMBL" id="KL142397">
    <property type="protein sequence ID" value="KDR70384.1"/>
    <property type="molecule type" value="Genomic_DNA"/>
</dbReference>
<keyword evidence="2" id="KW-0472">Membrane</keyword>
<feature type="region of interest" description="Disordered" evidence="1">
    <location>
        <begin position="106"/>
        <end position="138"/>
    </location>
</feature>
<protein>
    <submittedName>
        <fullName evidence="3">Uncharacterized protein</fullName>
    </submittedName>
</protein>
<evidence type="ECO:0000256" key="2">
    <source>
        <dbReference type="SAM" id="Phobius"/>
    </source>
</evidence>